<organism evidence="3 4">
    <name type="scientific">Thamnocephalis sphaerospora</name>
    <dbReference type="NCBI Taxonomy" id="78915"/>
    <lineage>
        <taxon>Eukaryota</taxon>
        <taxon>Fungi</taxon>
        <taxon>Fungi incertae sedis</taxon>
        <taxon>Zoopagomycota</taxon>
        <taxon>Zoopagomycotina</taxon>
        <taxon>Zoopagomycetes</taxon>
        <taxon>Zoopagales</taxon>
        <taxon>Sigmoideomycetaceae</taxon>
        <taxon>Thamnocephalis</taxon>
    </lineage>
</organism>
<evidence type="ECO:0000256" key="1">
    <source>
        <dbReference type="ARBA" id="ARBA00009219"/>
    </source>
</evidence>
<evidence type="ECO:0000259" key="2">
    <source>
        <dbReference type="Pfam" id="PF01073"/>
    </source>
</evidence>
<gene>
    <name evidence="3" type="ORF">THASP1DRAFT_33294</name>
</gene>
<dbReference type="InterPro" id="IPR002225">
    <property type="entry name" value="3Beta_OHSteriod_DH/Estase"/>
</dbReference>
<evidence type="ECO:0000313" key="4">
    <source>
        <dbReference type="Proteomes" id="UP000271241"/>
    </source>
</evidence>
<protein>
    <recommendedName>
        <fullName evidence="2">3-beta hydroxysteroid dehydrogenase/isomerase domain-containing protein</fullName>
    </recommendedName>
</protein>
<dbReference type="PANTHER" id="PTHR43245">
    <property type="entry name" value="BIFUNCTIONAL POLYMYXIN RESISTANCE PROTEIN ARNA"/>
    <property type="match status" value="1"/>
</dbReference>
<dbReference type="InterPro" id="IPR036291">
    <property type="entry name" value="NAD(P)-bd_dom_sf"/>
</dbReference>
<dbReference type="Pfam" id="PF01073">
    <property type="entry name" value="3Beta_HSD"/>
    <property type="match status" value="1"/>
</dbReference>
<dbReference type="GO" id="GO:0016616">
    <property type="term" value="F:oxidoreductase activity, acting on the CH-OH group of donors, NAD or NADP as acceptor"/>
    <property type="evidence" value="ECO:0007669"/>
    <property type="project" value="InterPro"/>
</dbReference>
<dbReference type="SUPFAM" id="SSF51735">
    <property type="entry name" value="NAD(P)-binding Rossmann-fold domains"/>
    <property type="match status" value="1"/>
</dbReference>
<dbReference type="EMBL" id="KZ993387">
    <property type="protein sequence ID" value="RKP04890.1"/>
    <property type="molecule type" value="Genomic_DNA"/>
</dbReference>
<reference evidence="4" key="1">
    <citation type="journal article" date="2018" name="Nat. Microbiol.">
        <title>Leveraging single-cell genomics to expand the fungal tree of life.</title>
        <authorList>
            <person name="Ahrendt S.R."/>
            <person name="Quandt C.A."/>
            <person name="Ciobanu D."/>
            <person name="Clum A."/>
            <person name="Salamov A."/>
            <person name="Andreopoulos B."/>
            <person name="Cheng J.F."/>
            <person name="Woyke T."/>
            <person name="Pelin A."/>
            <person name="Henrissat B."/>
            <person name="Reynolds N.K."/>
            <person name="Benny G.L."/>
            <person name="Smith M.E."/>
            <person name="James T.Y."/>
            <person name="Grigoriev I.V."/>
        </authorList>
    </citation>
    <scope>NUCLEOTIDE SEQUENCE [LARGE SCALE GENOMIC DNA]</scope>
    <source>
        <strain evidence="4">RSA 1356</strain>
    </source>
</reference>
<dbReference type="STRING" id="78915.A0A4P9XI33"/>
<dbReference type="Gene3D" id="3.40.50.720">
    <property type="entry name" value="NAD(P)-binding Rossmann-like Domain"/>
    <property type="match status" value="1"/>
</dbReference>
<dbReference type="GO" id="GO:0006694">
    <property type="term" value="P:steroid biosynthetic process"/>
    <property type="evidence" value="ECO:0007669"/>
    <property type="project" value="InterPro"/>
</dbReference>
<evidence type="ECO:0000313" key="3">
    <source>
        <dbReference type="EMBL" id="RKP04890.1"/>
    </source>
</evidence>
<feature type="domain" description="3-beta hydroxysteroid dehydrogenase/isomerase" evidence="2">
    <location>
        <begin position="18"/>
        <end position="193"/>
    </location>
</feature>
<comment type="similarity">
    <text evidence="1">Belongs to the 3-beta-HSD family.</text>
</comment>
<dbReference type="InterPro" id="IPR050177">
    <property type="entry name" value="Lipid_A_modif_metabolic_enz"/>
</dbReference>
<accession>A0A4P9XI33</accession>
<proteinExistence type="inferred from homology"/>
<dbReference type="OrthoDB" id="10058185at2759"/>
<dbReference type="Proteomes" id="UP000271241">
    <property type="component" value="Unassembled WGS sequence"/>
</dbReference>
<name>A0A4P9XI33_9FUNG</name>
<sequence>METRPYVPLHDGAGEVYLVTGGAGCLGRHLVDALVRYRPAAKIRIFDKQQSSNTDMSRVSYICGDLTNADDLMAACLGVTAVFHLASVFSMNRAVLQRVNIDGTRNLLDAAKHHGVGRVIFVSTILAVLNCTPIVAGDEMLPYTTNPMDPYMAVKAEAERMVMVWGELHGVPVCTLRPSFMFGNGDQHIAPFVMGHNAAVALLYAEERLRPDSPVCGQIFNVHDGHTVNLYELGRDFLRVIKHPNVEDAMTLRIPVTPLRYAAYALEFVSMLLRPLVDWSPPVRMRDVMLSVTSNTFSTAKAVRMLDYAPVVDYDESLQRIRPWLQKLYEQSK</sequence>
<keyword evidence="4" id="KW-1185">Reference proteome</keyword>
<dbReference type="AlphaFoldDB" id="A0A4P9XI33"/>